<sequence>MTHLHTWRKSSYSDDGNCVEIADTHEPVLVRDSKNGAGPVLRFHPEQWRAFTEAVRDGGFAFRS</sequence>
<proteinExistence type="predicted"/>
<dbReference type="Pfam" id="PF04149">
    <property type="entry name" value="DUF397"/>
    <property type="match status" value="1"/>
</dbReference>
<gene>
    <name evidence="1" type="ORF">C1I93_13100</name>
</gene>
<dbReference type="EMBL" id="POTX01000071">
    <property type="protein sequence ID" value="PZF97011.1"/>
    <property type="molecule type" value="Genomic_DNA"/>
</dbReference>
<name>A0A2W2CCH3_9ACTN</name>
<protein>
    <submittedName>
        <fullName evidence="1">DUF397 domain-containing protein</fullName>
    </submittedName>
</protein>
<dbReference type="OrthoDB" id="3394800at2"/>
<accession>A0A2W2CCH3</accession>
<dbReference type="Proteomes" id="UP000248627">
    <property type="component" value="Unassembled WGS sequence"/>
</dbReference>
<dbReference type="InterPro" id="IPR007278">
    <property type="entry name" value="DUF397"/>
</dbReference>
<keyword evidence="2" id="KW-1185">Reference proteome</keyword>
<evidence type="ECO:0000313" key="1">
    <source>
        <dbReference type="EMBL" id="PZF97011.1"/>
    </source>
</evidence>
<evidence type="ECO:0000313" key="2">
    <source>
        <dbReference type="Proteomes" id="UP000248627"/>
    </source>
</evidence>
<comment type="caution">
    <text evidence="1">The sequence shown here is derived from an EMBL/GenBank/DDBJ whole genome shotgun (WGS) entry which is preliminary data.</text>
</comment>
<dbReference type="RefSeq" id="WP_111243545.1">
    <property type="nucleotide sequence ID" value="NZ_AP023358.1"/>
</dbReference>
<dbReference type="AlphaFoldDB" id="A0A2W2CCH3"/>
<reference evidence="1 2" key="1">
    <citation type="submission" date="2018-01" db="EMBL/GenBank/DDBJ databases">
        <title>Draft genome sequence of Jishengella endophytica.</title>
        <authorList>
            <person name="Sahin N."/>
            <person name="Ay H."/>
            <person name="Saygin H."/>
        </authorList>
    </citation>
    <scope>NUCLEOTIDE SEQUENCE [LARGE SCALE GENOMIC DNA]</scope>
    <source>
        <strain evidence="1 2">DSM 45430</strain>
    </source>
</reference>
<organism evidence="1 2">
    <name type="scientific">Micromonospora endophytica</name>
    <dbReference type="NCBI Taxonomy" id="515350"/>
    <lineage>
        <taxon>Bacteria</taxon>
        <taxon>Bacillati</taxon>
        <taxon>Actinomycetota</taxon>
        <taxon>Actinomycetes</taxon>
        <taxon>Micromonosporales</taxon>
        <taxon>Micromonosporaceae</taxon>
        <taxon>Micromonospora</taxon>
    </lineage>
</organism>